<dbReference type="Pfam" id="PF21647">
    <property type="entry name" value="DUF6857"/>
    <property type="match status" value="1"/>
</dbReference>
<dbReference type="InterPro" id="IPR048297">
    <property type="entry name" value="DUF936_dom_pln"/>
</dbReference>
<dbReference type="PANTHER" id="PTHR31928:SF6">
    <property type="entry name" value="DUF936 DOMAIN-CONTAINING PROTEIN"/>
    <property type="match status" value="1"/>
</dbReference>
<dbReference type="PANTHER" id="PTHR31928">
    <property type="entry name" value="EXPRESSED PROTEIN"/>
    <property type="match status" value="1"/>
</dbReference>
<dbReference type="InterPro" id="IPR049172">
    <property type="entry name" value="DUF6857_pln"/>
</dbReference>
<dbReference type="Gramene" id="ERN06631">
    <property type="protein sequence ID" value="ERN06631"/>
    <property type="gene ID" value="AMTR_s00058p00171710"/>
</dbReference>
<dbReference type="OrthoDB" id="1602505at2759"/>
<evidence type="ECO:0000259" key="2">
    <source>
        <dbReference type="Pfam" id="PF06075"/>
    </source>
</evidence>
<evidence type="ECO:0000313" key="5">
    <source>
        <dbReference type="Proteomes" id="UP000017836"/>
    </source>
</evidence>
<keyword evidence="5" id="KW-1185">Reference proteome</keyword>
<dbReference type="Proteomes" id="UP000017836">
    <property type="component" value="Unassembled WGS sequence"/>
</dbReference>
<dbReference type="eggNOG" id="ENOG502QQ61">
    <property type="taxonomic scope" value="Eukaryota"/>
</dbReference>
<dbReference type="KEGG" id="atr:18434830"/>
<reference evidence="5" key="1">
    <citation type="journal article" date="2013" name="Science">
        <title>The Amborella genome and the evolution of flowering plants.</title>
        <authorList>
            <consortium name="Amborella Genome Project"/>
        </authorList>
    </citation>
    <scope>NUCLEOTIDE SEQUENCE [LARGE SCALE GENOMIC DNA]</scope>
</reference>
<accession>W1PG70</accession>
<dbReference type="Pfam" id="PF06075">
    <property type="entry name" value="DUF936"/>
    <property type="match status" value="1"/>
</dbReference>
<name>W1PG70_AMBTC</name>
<dbReference type="OMA" id="ACFDKFL"/>
<protein>
    <submittedName>
        <fullName evidence="4">Uncharacterized protein</fullName>
    </submittedName>
</protein>
<feature type="domain" description="DUF936" evidence="2">
    <location>
        <begin position="4"/>
        <end position="119"/>
    </location>
</feature>
<organism evidence="4 5">
    <name type="scientific">Amborella trichopoda</name>
    <dbReference type="NCBI Taxonomy" id="13333"/>
    <lineage>
        <taxon>Eukaryota</taxon>
        <taxon>Viridiplantae</taxon>
        <taxon>Streptophyta</taxon>
        <taxon>Embryophyta</taxon>
        <taxon>Tracheophyta</taxon>
        <taxon>Spermatophyta</taxon>
        <taxon>Magnoliopsida</taxon>
        <taxon>Amborellales</taxon>
        <taxon>Amborellaceae</taxon>
        <taxon>Amborella</taxon>
    </lineage>
</organism>
<evidence type="ECO:0000256" key="1">
    <source>
        <dbReference type="SAM" id="MobiDB-lite"/>
    </source>
</evidence>
<dbReference type="AlphaFoldDB" id="W1PG70"/>
<proteinExistence type="predicted"/>
<sequence>MATLAPGILLKLLENMNSGTKPTSEHRSSLLQVTDIVPADLEDNELWPKHGFYVKVSDSSHSIYVSLPDHQDDLVLSNKLQLGQFIYVDRLDPGSPVPLLRGVKTIPGRHPLVGTPEQITGLREKSERINISSDQKVRFSVHRRGSWDQIEVPELRTPVKDGLLRGSSVSPLVKGSSGVRSSVNGVIWKGMDSRERESPGMVRRSCAVAPASASKIPRSKSVCIRDRQIPKSPFSIAEKKSATPPPRLRNMRASFNLDGEKENPKTAALQQPQSQFVNVLASKTTDSSPIALPGKLSLLGKEVMQQRETAQRIALQALRDASATETIARLLKTFSDLCLGARSDAPAACFDQFLSLHPQMIQAVADMEAILAATTTANSGHPIQSLGTCDEREKFKRNAGDLDSSVLLELQYNAIDQSIHKSLCKKRPLLSQSVSVTPERNNPKSTSANTSITTRARVTRSSSNQKALPMEKKPAEAINSISDEMKKKSNTCTNTSSTTSFSHLIKLGKQIDTEAGNWFMEFLEEALERGIKKSRGSNQGDLKKAVWPQSLILKVINWVEMELCDNSKRPVHPRAAQIARKLRIRVKNPC</sequence>
<evidence type="ECO:0000259" key="3">
    <source>
        <dbReference type="Pfam" id="PF21647"/>
    </source>
</evidence>
<dbReference type="EMBL" id="KI393888">
    <property type="protein sequence ID" value="ERN06631.1"/>
    <property type="molecule type" value="Genomic_DNA"/>
</dbReference>
<evidence type="ECO:0000313" key="4">
    <source>
        <dbReference type="EMBL" id="ERN06631.1"/>
    </source>
</evidence>
<gene>
    <name evidence="4" type="ORF">AMTR_s00058p00171710</name>
</gene>
<dbReference type="HOGENOM" id="CLU_009340_3_0_1"/>
<feature type="compositionally biased region" description="Polar residues" evidence="1">
    <location>
        <begin position="435"/>
        <end position="466"/>
    </location>
</feature>
<dbReference type="InterPro" id="IPR010341">
    <property type="entry name" value="DUF936_pln"/>
</dbReference>
<feature type="domain" description="DUF6857" evidence="3">
    <location>
        <begin position="291"/>
        <end position="539"/>
    </location>
</feature>
<feature type="region of interest" description="Disordered" evidence="1">
    <location>
        <begin position="435"/>
        <end position="474"/>
    </location>
</feature>